<dbReference type="InterPro" id="IPR005302">
    <property type="entry name" value="MoCF_Sase_C"/>
</dbReference>
<sequence length="256" mass="28787">TDVQSTTLKTRGLSHDRRYMVVDQTGRFVSQRECPKLATLTPRIDGNQLWIEGHRVEHAPAHKRKNVQIWKSEVSARQCDKTTNDWLDHILGGAYQLVYMDEQTTRLTSATWVPNQDEVSFADGYPVLVTTTASLMALNDHIQNTGGEAVPMRRFRPNLVIETDEPWAEDSWKSLQIGDVVLDLVKPCARCIVTTLDQSSGVKHGREPLQALRALRTSTDPDAPGVMFGWNGVARSLGGIHMGDRVRVLQTRTFRL</sequence>
<name>A0A7C5R051_9PROT</name>
<evidence type="ECO:0000259" key="1">
    <source>
        <dbReference type="PROSITE" id="PS51340"/>
    </source>
</evidence>
<dbReference type="Pfam" id="PF03476">
    <property type="entry name" value="MOSC_N"/>
    <property type="match status" value="1"/>
</dbReference>
<dbReference type="GO" id="GO:0030170">
    <property type="term" value="F:pyridoxal phosphate binding"/>
    <property type="evidence" value="ECO:0007669"/>
    <property type="project" value="InterPro"/>
</dbReference>
<evidence type="ECO:0000313" key="2">
    <source>
        <dbReference type="EMBL" id="HHL42760.1"/>
    </source>
</evidence>
<feature type="non-terminal residue" evidence="2">
    <location>
        <position position="1"/>
    </location>
</feature>
<accession>A0A7C5R051</accession>
<organism evidence="2">
    <name type="scientific">Hellea balneolensis</name>
    <dbReference type="NCBI Taxonomy" id="287478"/>
    <lineage>
        <taxon>Bacteria</taxon>
        <taxon>Pseudomonadati</taxon>
        <taxon>Pseudomonadota</taxon>
        <taxon>Alphaproteobacteria</taxon>
        <taxon>Maricaulales</taxon>
        <taxon>Robiginitomaculaceae</taxon>
        <taxon>Hellea</taxon>
    </lineage>
</organism>
<dbReference type="AlphaFoldDB" id="A0A7C5R051"/>
<dbReference type="EMBL" id="DRMJ01000199">
    <property type="protein sequence ID" value="HHL42760.1"/>
    <property type="molecule type" value="Genomic_DNA"/>
</dbReference>
<dbReference type="Proteomes" id="UP000885830">
    <property type="component" value="Unassembled WGS sequence"/>
</dbReference>
<comment type="caution">
    <text evidence="2">The sequence shown here is derived from an EMBL/GenBank/DDBJ whole genome shotgun (WGS) entry which is preliminary data.</text>
</comment>
<feature type="domain" description="MOSC" evidence="1">
    <location>
        <begin position="95"/>
        <end position="249"/>
    </location>
</feature>
<reference evidence="2" key="1">
    <citation type="journal article" date="2020" name="mSystems">
        <title>Genome- and Community-Level Interaction Insights into Carbon Utilization and Element Cycling Functions of Hydrothermarchaeota in Hydrothermal Sediment.</title>
        <authorList>
            <person name="Zhou Z."/>
            <person name="Liu Y."/>
            <person name="Xu W."/>
            <person name="Pan J."/>
            <person name="Luo Z.H."/>
            <person name="Li M."/>
        </authorList>
    </citation>
    <scope>NUCLEOTIDE SEQUENCE [LARGE SCALE GENOMIC DNA]</scope>
    <source>
        <strain evidence="2">HyVt-485</strain>
    </source>
</reference>
<dbReference type="SUPFAM" id="SSF50800">
    <property type="entry name" value="PK beta-barrel domain-like"/>
    <property type="match status" value="1"/>
</dbReference>
<dbReference type="GO" id="GO:0003824">
    <property type="term" value="F:catalytic activity"/>
    <property type="evidence" value="ECO:0007669"/>
    <property type="project" value="InterPro"/>
</dbReference>
<dbReference type="SUPFAM" id="SSF141673">
    <property type="entry name" value="MOSC N-terminal domain-like"/>
    <property type="match status" value="1"/>
</dbReference>
<dbReference type="PROSITE" id="PS51340">
    <property type="entry name" value="MOSC"/>
    <property type="match status" value="1"/>
</dbReference>
<dbReference type="InterPro" id="IPR005303">
    <property type="entry name" value="MOCOS_middle"/>
</dbReference>
<dbReference type="PANTHER" id="PTHR14237:SF19">
    <property type="entry name" value="MITOCHONDRIAL AMIDOXIME REDUCING COMPONENT 1"/>
    <property type="match status" value="1"/>
</dbReference>
<protein>
    <submittedName>
        <fullName evidence="2">MOSC domain-containing protein</fullName>
    </submittedName>
</protein>
<dbReference type="PANTHER" id="PTHR14237">
    <property type="entry name" value="MOLYBDOPTERIN COFACTOR SULFURASE MOSC"/>
    <property type="match status" value="1"/>
</dbReference>
<dbReference type="GO" id="GO:0030151">
    <property type="term" value="F:molybdenum ion binding"/>
    <property type="evidence" value="ECO:0007669"/>
    <property type="project" value="InterPro"/>
</dbReference>
<dbReference type="Pfam" id="PF03473">
    <property type="entry name" value="MOSC"/>
    <property type="match status" value="1"/>
</dbReference>
<gene>
    <name evidence="2" type="ORF">ENJ42_04015</name>
</gene>
<proteinExistence type="predicted"/>
<dbReference type="InterPro" id="IPR011037">
    <property type="entry name" value="Pyrv_Knase-like_insert_dom_sf"/>
</dbReference>